<dbReference type="InterPro" id="IPR051544">
    <property type="entry name" value="TPS_OM_transporter"/>
</dbReference>
<evidence type="ECO:0000313" key="12">
    <source>
        <dbReference type="Proteomes" id="UP000661112"/>
    </source>
</evidence>
<feature type="domain" description="POTRA" evidence="10">
    <location>
        <begin position="77"/>
        <end position="152"/>
    </location>
</feature>
<evidence type="ECO:0000256" key="8">
    <source>
        <dbReference type="ARBA" id="ARBA00023237"/>
    </source>
</evidence>
<evidence type="ECO:0000256" key="6">
    <source>
        <dbReference type="ARBA" id="ARBA00022927"/>
    </source>
</evidence>
<dbReference type="PANTHER" id="PTHR34597:SF1">
    <property type="entry name" value="HEME_HEMOPEXIN TRANSPORTER PROTEIN HUXB"/>
    <property type="match status" value="1"/>
</dbReference>
<dbReference type="Gene3D" id="2.40.160.50">
    <property type="entry name" value="membrane protein fhac: a member of the omp85/tpsb transporter family"/>
    <property type="match status" value="1"/>
</dbReference>
<evidence type="ECO:0000256" key="7">
    <source>
        <dbReference type="ARBA" id="ARBA00023136"/>
    </source>
</evidence>
<evidence type="ECO:0000256" key="1">
    <source>
        <dbReference type="ARBA" id="ARBA00004442"/>
    </source>
</evidence>
<comment type="subcellular location">
    <subcellularLocation>
        <location evidence="1">Cell outer membrane</location>
    </subcellularLocation>
</comment>
<reference evidence="11 12" key="1">
    <citation type="journal article" date="2020" name="ISME J.">
        <title>Comparative genomics reveals insights into cyanobacterial evolution and habitat adaptation.</title>
        <authorList>
            <person name="Chen M.Y."/>
            <person name="Teng W.K."/>
            <person name="Zhao L."/>
            <person name="Hu C.X."/>
            <person name="Zhou Y.K."/>
            <person name="Han B.P."/>
            <person name="Song L.R."/>
            <person name="Shu W.S."/>
        </authorList>
    </citation>
    <scope>NUCLEOTIDE SEQUENCE [LARGE SCALE GENOMIC DNA]</scope>
    <source>
        <strain evidence="11 12">FACHB-119</strain>
    </source>
</reference>
<keyword evidence="3" id="KW-0813">Transport</keyword>
<comment type="similarity">
    <text evidence="2">Belongs to the TPS (TC 1.B.20) family.</text>
</comment>
<evidence type="ECO:0000256" key="3">
    <source>
        <dbReference type="ARBA" id="ARBA00022448"/>
    </source>
</evidence>
<evidence type="ECO:0000313" key="11">
    <source>
        <dbReference type="EMBL" id="MBD2502595.1"/>
    </source>
</evidence>
<comment type="caution">
    <text evidence="11">The sequence shown here is derived from an EMBL/GenBank/DDBJ whole genome shotgun (WGS) entry which is preliminary data.</text>
</comment>
<dbReference type="Proteomes" id="UP000661112">
    <property type="component" value="Unassembled WGS sequence"/>
</dbReference>
<keyword evidence="6" id="KW-0653">Protein transport</keyword>
<keyword evidence="5" id="KW-0812">Transmembrane</keyword>
<evidence type="ECO:0000256" key="2">
    <source>
        <dbReference type="ARBA" id="ARBA00009055"/>
    </source>
</evidence>
<keyword evidence="7" id="KW-0472">Membrane</keyword>
<evidence type="ECO:0000256" key="9">
    <source>
        <dbReference type="SAM" id="MobiDB-lite"/>
    </source>
</evidence>
<dbReference type="InterPro" id="IPR034746">
    <property type="entry name" value="POTRA"/>
</dbReference>
<organism evidence="11 12">
    <name type="scientific">Anabaena azotica FACHB-119</name>
    <dbReference type="NCBI Taxonomy" id="947527"/>
    <lineage>
        <taxon>Bacteria</taxon>
        <taxon>Bacillati</taxon>
        <taxon>Cyanobacteriota</taxon>
        <taxon>Cyanophyceae</taxon>
        <taxon>Nostocales</taxon>
        <taxon>Nostocaceae</taxon>
        <taxon>Anabaena</taxon>
        <taxon>Anabaena azotica</taxon>
    </lineage>
</organism>
<feature type="compositionally biased region" description="Polar residues" evidence="9">
    <location>
        <begin position="57"/>
        <end position="73"/>
    </location>
</feature>
<name>A0ABR8D8J1_9NOST</name>
<dbReference type="InterPro" id="IPR005565">
    <property type="entry name" value="Hemolysn_activator_HlyB_C"/>
</dbReference>
<keyword evidence="12" id="KW-1185">Reference proteome</keyword>
<dbReference type="Pfam" id="PF03865">
    <property type="entry name" value="ShlB"/>
    <property type="match status" value="1"/>
</dbReference>
<protein>
    <submittedName>
        <fullName evidence="11">ShlB/FhaC/HecB family hemolysin secretion/activation protein</fullName>
    </submittedName>
</protein>
<evidence type="ECO:0000259" key="10">
    <source>
        <dbReference type="PROSITE" id="PS51779"/>
    </source>
</evidence>
<accession>A0ABR8D8J1</accession>
<dbReference type="InterPro" id="IPR013686">
    <property type="entry name" value="Polypept-transport_assoc_ShlB"/>
</dbReference>
<gene>
    <name evidence="11" type="ORF">H6G83_18600</name>
</gene>
<keyword evidence="4" id="KW-1134">Transmembrane beta strand</keyword>
<keyword evidence="8" id="KW-0998">Cell outer membrane</keyword>
<evidence type="ECO:0000256" key="5">
    <source>
        <dbReference type="ARBA" id="ARBA00022692"/>
    </source>
</evidence>
<dbReference type="PANTHER" id="PTHR34597">
    <property type="entry name" value="SLR1661 PROTEIN"/>
    <property type="match status" value="1"/>
</dbReference>
<proteinExistence type="inferred from homology"/>
<feature type="region of interest" description="Disordered" evidence="9">
    <location>
        <begin position="52"/>
        <end position="73"/>
    </location>
</feature>
<dbReference type="Pfam" id="PF08479">
    <property type="entry name" value="POTRA_2"/>
    <property type="match status" value="1"/>
</dbReference>
<dbReference type="PROSITE" id="PS51779">
    <property type="entry name" value="POTRA"/>
    <property type="match status" value="1"/>
</dbReference>
<evidence type="ECO:0000256" key="4">
    <source>
        <dbReference type="ARBA" id="ARBA00022452"/>
    </source>
</evidence>
<sequence>MAKSSNLLPLVSELTQNKTTASDLLPLSVAANSQDRPNSASNLLPLSIAVKSDEQDSSQPSRPNSATQLSQEESQQITVKKINLTGSSFANSETLRNLIKNVEGQTVSLATLRNLADQITGWYFQQNYITSVAVLDESTIEDGVVTIQVIEGTIEEIKIDPPTRRVNSEYVRSRIALGTGKPFSQTKLEEQFRLLQLDPLFTKVEGTLRPGTKRGQSIVIVKVTEAKPFELVLNTDNYSPPSIGSERLGVNAVYRSPIGLGDQLSASYYFSTRKGGSNYYDFNYQLPLNPMNGTLQLRTAINNVRVIQPPFDIFDIRGESELYEISYRQPLLRSLREEFALSLAFSVQNGQTFTFAGPTPFGIGPDADGNSQTRTIRFTQDYIRRDAKGVWGLRSQFNFGIDVFDATINPDPQPDGQFFSWLFQIQRQQRLTPDNFFIAQLDLQLTPDALLPSQQFVIGGGQSIRGYRQNARAGDNGLRFSVEDRIVLQRDPDTKEDLLQIAPFFDLGLVWNVDSNPNIIQRQKFIAGLGLGLLWKPIPNLGVRLDYAVPLVDLEDRGRNAQDDGFYFSVGYRL</sequence>
<dbReference type="Gene3D" id="3.10.20.310">
    <property type="entry name" value="membrane protein fhac"/>
    <property type="match status" value="1"/>
</dbReference>
<dbReference type="EMBL" id="JACJSG010000025">
    <property type="protein sequence ID" value="MBD2502595.1"/>
    <property type="molecule type" value="Genomic_DNA"/>
</dbReference>